<keyword evidence="2" id="KW-1185">Reference proteome</keyword>
<dbReference type="EMBL" id="KU873925">
    <property type="protein sequence ID" value="AND75024.1"/>
    <property type="molecule type" value="Genomic_DNA"/>
</dbReference>
<proteinExistence type="predicted"/>
<name>A0A1S5R3Y3_9CAUD</name>
<accession>A0A1S5R3Y3</accession>
<dbReference type="Proteomes" id="UP000225821">
    <property type="component" value="Segment"/>
</dbReference>
<organism evidence="1 2">
    <name type="scientific">Pseudomonas phage pf16</name>
    <dbReference type="NCBI Taxonomy" id="1815630"/>
    <lineage>
        <taxon>Viruses</taxon>
        <taxon>Duplodnaviria</taxon>
        <taxon>Heunggongvirae</taxon>
        <taxon>Uroviricota</taxon>
        <taxon>Caudoviricetes</taxon>
        <taxon>Chakrabartyvirus</taxon>
        <taxon>Chakrabartyvirus pf16</taxon>
    </lineage>
</organism>
<evidence type="ECO:0000313" key="1">
    <source>
        <dbReference type="EMBL" id="AND75024.1"/>
    </source>
</evidence>
<protein>
    <submittedName>
        <fullName evidence="1">Uncharacterized protein</fullName>
    </submittedName>
</protein>
<reference evidence="1 2" key="1">
    <citation type="submission" date="2016-03" db="EMBL/GenBank/DDBJ databases">
        <title>Characterisation of pf16 and phiPMW: Two novel phages infecting Pseudomonas putida PpG1.</title>
        <authorList>
            <person name="Magill D.J."/>
            <person name="Krylov V.N."/>
            <person name="Shaburova O.V."/>
            <person name="Allen C.C.R."/>
            <person name="McGrath J.W."/>
            <person name="Quinn J.P."/>
            <person name="Kulakov L.A."/>
        </authorList>
    </citation>
    <scope>NUCLEOTIDE SEQUENCE [LARGE SCALE GENOMIC DNA]</scope>
</reference>
<gene>
    <name evidence="1" type="ORF">pf16_101</name>
</gene>
<sequence length="61" mass="7230">MGFYMSIEDLIAEARAKRSPEEQARLDEAHRLRILEFDKRIAQKFKAREVTQELLNKVINL</sequence>
<evidence type="ECO:0000313" key="2">
    <source>
        <dbReference type="Proteomes" id="UP000225821"/>
    </source>
</evidence>